<keyword evidence="3" id="KW-1185">Reference proteome</keyword>
<evidence type="ECO:0000256" key="1">
    <source>
        <dbReference type="SAM" id="SignalP"/>
    </source>
</evidence>
<sequence>MIIDRLPKSVTLVACALVALAGCTDRANPDNVDRRSVERWNHLIAHEAEKAYDYLTPGFRETQTREVYATAMNNRPMQWKSATFKRKECEEDRCTVYVDVAYALKMPGGMAGTVSSTSTQTETWIRVDGEWYFLPK</sequence>
<evidence type="ECO:0000313" key="2">
    <source>
        <dbReference type="EMBL" id="TCO42707.1"/>
    </source>
</evidence>
<dbReference type="RefSeq" id="WP_131991894.1">
    <property type="nucleotide sequence ID" value="NZ_SLWQ01000001.1"/>
</dbReference>
<dbReference type="OrthoDB" id="5738094at2"/>
<reference evidence="2 3" key="1">
    <citation type="journal article" date="2015" name="Stand. Genomic Sci.">
        <title>Genomic Encyclopedia of Bacterial and Archaeal Type Strains, Phase III: the genomes of soil and plant-associated and newly described type strains.</title>
        <authorList>
            <person name="Whitman W.B."/>
            <person name="Woyke T."/>
            <person name="Klenk H.P."/>
            <person name="Zhou Y."/>
            <person name="Lilburn T.G."/>
            <person name="Beck B.J."/>
            <person name="De Vos P."/>
            <person name="Vandamme P."/>
            <person name="Eisen J.A."/>
            <person name="Garrity G."/>
            <person name="Hugenholtz P."/>
            <person name="Kyrpides N.C."/>
        </authorList>
    </citation>
    <scope>NUCLEOTIDE SEQUENCE [LARGE SCALE GENOMIC DNA]</scope>
    <source>
        <strain evidence="2 3">A3</strain>
    </source>
</reference>
<feature type="signal peptide" evidence="1">
    <location>
        <begin position="1"/>
        <end position="21"/>
    </location>
</feature>
<evidence type="ECO:0000313" key="3">
    <source>
        <dbReference type="Proteomes" id="UP000294862"/>
    </source>
</evidence>
<dbReference type="AlphaFoldDB" id="A0A4R2IED5"/>
<accession>A0A4R2IED5</accession>
<name>A0A4R2IED5_9GAMM</name>
<dbReference type="Proteomes" id="UP000294862">
    <property type="component" value="Unassembled WGS sequence"/>
</dbReference>
<proteinExistence type="predicted"/>
<protein>
    <recommendedName>
        <fullName evidence="4">SEC-C motif-containing protein</fullName>
    </recommendedName>
</protein>
<organism evidence="2 3">
    <name type="scientific">Dokdonella fugitiva</name>
    <dbReference type="NCBI Taxonomy" id="328517"/>
    <lineage>
        <taxon>Bacteria</taxon>
        <taxon>Pseudomonadati</taxon>
        <taxon>Pseudomonadota</taxon>
        <taxon>Gammaproteobacteria</taxon>
        <taxon>Lysobacterales</taxon>
        <taxon>Rhodanobacteraceae</taxon>
        <taxon>Dokdonella</taxon>
    </lineage>
</organism>
<feature type="chain" id="PRO_5020566647" description="SEC-C motif-containing protein" evidence="1">
    <location>
        <begin position="22"/>
        <end position="136"/>
    </location>
</feature>
<comment type="caution">
    <text evidence="2">The sequence shown here is derived from an EMBL/GenBank/DDBJ whole genome shotgun (WGS) entry which is preliminary data.</text>
</comment>
<dbReference type="PROSITE" id="PS51257">
    <property type="entry name" value="PROKAR_LIPOPROTEIN"/>
    <property type="match status" value="1"/>
</dbReference>
<dbReference type="EMBL" id="SLWQ01000001">
    <property type="protein sequence ID" value="TCO42707.1"/>
    <property type="molecule type" value="Genomic_DNA"/>
</dbReference>
<evidence type="ECO:0008006" key="4">
    <source>
        <dbReference type="Google" id="ProtNLM"/>
    </source>
</evidence>
<gene>
    <name evidence="2" type="ORF">EV148_101113</name>
</gene>
<keyword evidence="1" id="KW-0732">Signal</keyword>